<feature type="region of interest" description="Disordered" evidence="1">
    <location>
        <begin position="1"/>
        <end position="22"/>
    </location>
</feature>
<evidence type="ECO:0000256" key="1">
    <source>
        <dbReference type="SAM" id="MobiDB-lite"/>
    </source>
</evidence>
<dbReference type="AlphaFoldDB" id="A0AAD6W0K5"/>
<organism evidence="2 3">
    <name type="scientific">Populus alba x Populus x berolinensis</name>
    <dbReference type="NCBI Taxonomy" id="444605"/>
    <lineage>
        <taxon>Eukaryota</taxon>
        <taxon>Viridiplantae</taxon>
        <taxon>Streptophyta</taxon>
        <taxon>Embryophyta</taxon>
        <taxon>Tracheophyta</taxon>
        <taxon>Spermatophyta</taxon>
        <taxon>Magnoliopsida</taxon>
        <taxon>eudicotyledons</taxon>
        <taxon>Gunneridae</taxon>
        <taxon>Pentapetalae</taxon>
        <taxon>rosids</taxon>
        <taxon>fabids</taxon>
        <taxon>Malpighiales</taxon>
        <taxon>Salicaceae</taxon>
        <taxon>Saliceae</taxon>
        <taxon>Populus</taxon>
    </lineage>
</organism>
<protein>
    <submittedName>
        <fullName evidence="2">Uncharacterized protein</fullName>
    </submittedName>
</protein>
<keyword evidence="3" id="KW-1185">Reference proteome</keyword>
<proteinExistence type="predicted"/>
<dbReference type="Proteomes" id="UP001164929">
    <property type="component" value="Chromosome 6"/>
</dbReference>
<gene>
    <name evidence="2" type="ORF">NC653_017112</name>
</gene>
<comment type="caution">
    <text evidence="2">The sequence shown here is derived from an EMBL/GenBank/DDBJ whole genome shotgun (WGS) entry which is preliminary data.</text>
</comment>
<dbReference type="EMBL" id="JAQIZT010000006">
    <property type="protein sequence ID" value="KAJ6994189.1"/>
    <property type="molecule type" value="Genomic_DNA"/>
</dbReference>
<accession>A0AAD6W0K5</accession>
<name>A0AAD6W0K5_9ROSI</name>
<reference evidence="2" key="1">
    <citation type="journal article" date="2023" name="Mol. Ecol. Resour.">
        <title>Chromosome-level genome assembly of a triploid poplar Populus alba 'Berolinensis'.</title>
        <authorList>
            <person name="Chen S."/>
            <person name="Yu Y."/>
            <person name="Wang X."/>
            <person name="Wang S."/>
            <person name="Zhang T."/>
            <person name="Zhou Y."/>
            <person name="He R."/>
            <person name="Meng N."/>
            <person name="Wang Y."/>
            <person name="Liu W."/>
            <person name="Liu Z."/>
            <person name="Liu J."/>
            <person name="Guo Q."/>
            <person name="Huang H."/>
            <person name="Sederoff R.R."/>
            <person name="Wang G."/>
            <person name="Qu G."/>
            <person name="Chen S."/>
        </authorList>
    </citation>
    <scope>NUCLEOTIDE SEQUENCE</scope>
    <source>
        <strain evidence="2">SC-2020</strain>
    </source>
</reference>
<evidence type="ECO:0000313" key="2">
    <source>
        <dbReference type="EMBL" id="KAJ6994189.1"/>
    </source>
</evidence>
<evidence type="ECO:0000313" key="3">
    <source>
        <dbReference type="Proteomes" id="UP001164929"/>
    </source>
</evidence>
<sequence length="63" mass="6802">MAVHTKGTGLMPRAEETEDDGVKGAIEIEDDDANRLQNAEIEMVGLRYKSKAANSSSGILYGF</sequence>